<evidence type="ECO:0000313" key="1">
    <source>
        <dbReference type="EMBL" id="MEU2266035.1"/>
    </source>
</evidence>
<reference evidence="1 2" key="1">
    <citation type="submission" date="2024-06" db="EMBL/GenBank/DDBJ databases">
        <title>The Natural Products Discovery Center: Release of the First 8490 Sequenced Strains for Exploring Actinobacteria Biosynthetic Diversity.</title>
        <authorList>
            <person name="Kalkreuter E."/>
            <person name="Kautsar S.A."/>
            <person name="Yang D."/>
            <person name="Bader C.D."/>
            <person name="Teijaro C.N."/>
            <person name="Fluegel L."/>
            <person name="Davis C.M."/>
            <person name="Simpson J.R."/>
            <person name="Lauterbach L."/>
            <person name="Steele A.D."/>
            <person name="Gui C."/>
            <person name="Meng S."/>
            <person name="Li G."/>
            <person name="Viehrig K."/>
            <person name="Ye F."/>
            <person name="Su P."/>
            <person name="Kiefer A.F."/>
            <person name="Nichols A."/>
            <person name="Cepeda A.J."/>
            <person name="Yan W."/>
            <person name="Fan B."/>
            <person name="Jiang Y."/>
            <person name="Adhikari A."/>
            <person name="Zheng C.-J."/>
            <person name="Schuster L."/>
            <person name="Cowan T.M."/>
            <person name="Smanski M.J."/>
            <person name="Chevrette M.G."/>
            <person name="De Carvalho L.P.S."/>
            <person name="Shen B."/>
        </authorList>
    </citation>
    <scope>NUCLEOTIDE SEQUENCE [LARGE SCALE GENOMIC DNA]</scope>
    <source>
        <strain evidence="1 2">NPDC019583</strain>
    </source>
</reference>
<dbReference type="Proteomes" id="UP001550603">
    <property type="component" value="Unassembled WGS sequence"/>
</dbReference>
<evidence type="ECO:0000313" key="2">
    <source>
        <dbReference type="Proteomes" id="UP001550603"/>
    </source>
</evidence>
<keyword evidence="2" id="KW-1185">Reference proteome</keyword>
<protein>
    <submittedName>
        <fullName evidence="1">Uncharacterized protein</fullName>
    </submittedName>
</protein>
<dbReference type="EMBL" id="JBEYBN010000006">
    <property type="protein sequence ID" value="MEU2266035.1"/>
    <property type="molecule type" value="Genomic_DNA"/>
</dbReference>
<dbReference type="RefSeq" id="WP_359785977.1">
    <property type="nucleotide sequence ID" value="NZ_JBEYBN010000006.1"/>
</dbReference>
<gene>
    <name evidence="1" type="ORF">ABZ568_06250</name>
</gene>
<comment type="caution">
    <text evidence="1">The sequence shown here is derived from an EMBL/GenBank/DDBJ whole genome shotgun (WGS) entry which is preliminary data.</text>
</comment>
<sequence length="133" mass="14283">MTERPLKQGEVVRVEFDRASAPLGIELAQHGALDGQLGQIATVLPAQRDIKDDFSLGAYLVEFAIASASGVSSSVLVEMVRASVTKRAARRNASVEVERLHRPPGDESIHLVVRIERTPPPDTTSAPGMDEGN</sequence>
<organism evidence="1 2">
    <name type="scientific">Streptomyces olindensis</name>
    <dbReference type="NCBI Taxonomy" id="358823"/>
    <lineage>
        <taxon>Bacteria</taxon>
        <taxon>Bacillati</taxon>
        <taxon>Actinomycetota</taxon>
        <taxon>Actinomycetes</taxon>
        <taxon>Kitasatosporales</taxon>
        <taxon>Streptomycetaceae</taxon>
        <taxon>Streptomyces</taxon>
    </lineage>
</organism>
<name>A0ABV2XQ24_9ACTN</name>
<proteinExistence type="predicted"/>
<accession>A0ABV2XQ24</accession>